<evidence type="ECO:0000313" key="6">
    <source>
        <dbReference type="EMBL" id="CAF3930602.1"/>
    </source>
</evidence>
<evidence type="ECO:0000313" key="4">
    <source>
        <dbReference type="EMBL" id="CAF1167032.1"/>
    </source>
</evidence>
<evidence type="ECO:0000313" key="3">
    <source>
        <dbReference type="EMBL" id="CAF0806681.1"/>
    </source>
</evidence>
<dbReference type="EMBL" id="CAJOBC010007387">
    <property type="protein sequence ID" value="CAF3930602.1"/>
    <property type="molecule type" value="Genomic_DNA"/>
</dbReference>
<dbReference type="EMBL" id="CAJNOK010001338">
    <property type="protein sequence ID" value="CAF0806681.1"/>
    <property type="molecule type" value="Genomic_DNA"/>
</dbReference>
<reference evidence="4" key="1">
    <citation type="submission" date="2021-02" db="EMBL/GenBank/DDBJ databases">
        <authorList>
            <person name="Nowell W R."/>
        </authorList>
    </citation>
    <scope>NUCLEOTIDE SEQUENCE</scope>
</reference>
<dbReference type="EMBL" id="CAJOBA010001338">
    <property type="protein sequence ID" value="CAF3590337.1"/>
    <property type="molecule type" value="Genomic_DNA"/>
</dbReference>
<dbReference type="GO" id="GO:0003676">
    <property type="term" value="F:nucleic acid binding"/>
    <property type="evidence" value="ECO:0007669"/>
    <property type="project" value="InterPro"/>
</dbReference>
<dbReference type="Pfam" id="PF03732">
    <property type="entry name" value="Retrotrans_gag"/>
    <property type="match status" value="1"/>
</dbReference>
<dbReference type="Pfam" id="PF00098">
    <property type="entry name" value="zf-CCHC"/>
    <property type="match status" value="1"/>
</dbReference>
<keyword evidence="1" id="KW-0863">Zinc-finger</keyword>
<keyword evidence="1" id="KW-0479">Metal-binding</keyword>
<evidence type="ECO:0000313" key="5">
    <source>
        <dbReference type="EMBL" id="CAF3590337.1"/>
    </source>
</evidence>
<dbReference type="AlphaFoldDB" id="A0A814U4E2"/>
<proteinExistence type="predicted"/>
<gene>
    <name evidence="4" type="ORF">GPM918_LOCUS21979</name>
    <name evidence="3" type="ORF">OVA965_LOCUS4934</name>
    <name evidence="6" type="ORF">SRO942_LOCUS21975</name>
    <name evidence="5" type="ORF">TMI583_LOCUS4932</name>
</gene>
<dbReference type="PROSITE" id="PS50158">
    <property type="entry name" value="ZF_CCHC"/>
    <property type="match status" value="1"/>
</dbReference>
<keyword evidence="7" id="KW-1185">Reference proteome</keyword>
<dbReference type="InterPro" id="IPR036875">
    <property type="entry name" value="Znf_CCHC_sf"/>
</dbReference>
<dbReference type="InterPro" id="IPR001878">
    <property type="entry name" value="Znf_CCHC"/>
</dbReference>
<dbReference type="PANTHER" id="PTHR33223:SF6">
    <property type="entry name" value="CCHC-TYPE DOMAIN-CONTAINING PROTEIN"/>
    <property type="match status" value="1"/>
</dbReference>
<feature type="domain" description="CCHC-type" evidence="2">
    <location>
        <begin position="250"/>
        <end position="265"/>
    </location>
</feature>
<protein>
    <recommendedName>
        <fullName evidence="2">CCHC-type domain-containing protein</fullName>
    </recommendedName>
</protein>
<comment type="caution">
    <text evidence="4">The sequence shown here is derived from an EMBL/GenBank/DDBJ whole genome shotgun (WGS) entry which is preliminary data.</text>
</comment>
<dbReference type="Proteomes" id="UP000663829">
    <property type="component" value="Unassembled WGS sequence"/>
</dbReference>
<dbReference type="Proteomes" id="UP000681722">
    <property type="component" value="Unassembled WGS sequence"/>
</dbReference>
<accession>A0A814U4E2</accession>
<dbReference type="OrthoDB" id="10034958at2759"/>
<dbReference type="Gene3D" id="4.10.60.10">
    <property type="entry name" value="Zinc finger, CCHC-type"/>
    <property type="match status" value="1"/>
</dbReference>
<dbReference type="InterPro" id="IPR005162">
    <property type="entry name" value="Retrotrans_gag_dom"/>
</dbReference>
<dbReference type="Proteomes" id="UP000682733">
    <property type="component" value="Unassembled WGS sequence"/>
</dbReference>
<organism evidence="4 7">
    <name type="scientific">Didymodactylos carnosus</name>
    <dbReference type="NCBI Taxonomy" id="1234261"/>
    <lineage>
        <taxon>Eukaryota</taxon>
        <taxon>Metazoa</taxon>
        <taxon>Spiralia</taxon>
        <taxon>Gnathifera</taxon>
        <taxon>Rotifera</taxon>
        <taxon>Eurotatoria</taxon>
        <taxon>Bdelloidea</taxon>
        <taxon>Philodinida</taxon>
        <taxon>Philodinidae</taxon>
        <taxon>Didymodactylos</taxon>
    </lineage>
</organism>
<dbReference type="SUPFAM" id="SSF57756">
    <property type="entry name" value="Retrovirus zinc finger-like domains"/>
    <property type="match status" value="1"/>
</dbReference>
<evidence type="ECO:0000259" key="2">
    <source>
        <dbReference type="PROSITE" id="PS50158"/>
    </source>
</evidence>
<keyword evidence="1" id="KW-0862">Zinc</keyword>
<dbReference type="EMBL" id="CAJNOQ010007388">
    <property type="protein sequence ID" value="CAF1167032.1"/>
    <property type="molecule type" value="Genomic_DNA"/>
</dbReference>
<dbReference type="Proteomes" id="UP000677228">
    <property type="component" value="Unassembled WGS sequence"/>
</dbReference>
<name>A0A814U4E2_9BILA</name>
<evidence type="ECO:0000313" key="7">
    <source>
        <dbReference type="Proteomes" id="UP000663829"/>
    </source>
</evidence>
<sequence>MVEPTHLQQKKDFVVPFHGRPTEHVTKWVKSINHYFDVVSTYGNKQILAYQYAPGFLKDNALEWWLKHNRHSHDWNSLTQQLIQQFPPPLDHIDKQLIYQQLYSRKQQNDESVTKYYYDVIHLYNQCDNSISDRDKVDKLIHGLKISLYQEAMRQHIGSQCQTPNELSIKLQQMEIIENIIAYRQCETQSSAMDNTNSRQPGYYRQRNYAAFNPQNNYYQQTYYTTSQQHDSYSMSNQSNDQRRRTNVVCYICQERGHISKFCPNQHLN</sequence>
<dbReference type="PANTHER" id="PTHR33223">
    <property type="entry name" value="CCHC-TYPE DOMAIN-CONTAINING PROTEIN"/>
    <property type="match status" value="1"/>
</dbReference>
<dbReference type="SMART" id="SM00343">
    <property type="entry name" value="ZnF_C2HC"/>
    <property type="match status" value="1"/>
</dbReference>
<dbReference type="GO" id="GO:0008270">
    <property type="term" value="F:zinc ion binding"/>
    <property type="evidence" value="ECO:0007669"/>
    <property type="project" value="UniProtKB-KW"/>
</dbReference>
<evidence type="ECO:0000256" key="1">
    <source>
        <dbReference type="PROSITE-ProRule" id="PRU00047"/>
    </source>
</evidence>